<dbReference type="GO" id="GO:0006260">
    <property type="term" value="P:DNA replication"/>
    <property type="evidence" value="ECO:0007669"/>
    <property type="project" value="UniProtKB-KW"/>
</dbReference>
<dbReference type="AlphaFoldDB" id="A0A6A4W5A3"/>
<dbReference type="OrthoDB" id="121932at2759"/>
<evidence type="ECO:0000256" key="6">
    <source>
        <dbReference type="ARBA" id="ARBA00038447"/>
    </source>
</evidence>
<evidence type="ECO:0000256" key="3">
    <source>
        <dbReference type="ARBA" id="ARBA00023125"/>
    </source>
</evidence>
<evidence type="ECO:0000256" key="2">
    <source>
        <dbReference type="ARBA" id="ARBA00022705"/>
    </source>
</evidence>
<evidence type="ECO:0000256" key="5">
    <source>
        <dbReference type="ARBA" id="ARBA00023306"/>
    </source>
</evidence>
<dbReference type="GO" id="GO:0031390">
    <property type="term" value="C:Ctf18 RFC-like complex"/>
    <property type="evidence" value="ECO:0007669"/>
    <property type="project" value="InterPro"/>
</dbReference>
<gene>
    <name evidence="7" type="primary">CHTF8</name>
    <name evidence="7" type="ORF">FJT64_004431</name>
</gene>
<dbReference type="Pfam" id="PF09696">
    <property type="entry name" value="Ctf8"/>
    <property type="match status" value="1"/>
</dbReference>
<dbReference type="EMBL" id="VIIS01001441">
    <property type="protein sequence ID" value="KAF0298182.1"/>
    <property type="molecule type" value="Genomic_DNA"/>
</dbReference>
<proteinExistence type="inferred from homology"/>
<sequence length="126" mass="13855">MQIFAKLPDGGTEPPSWALVELQGDLESRSATSLAGQLIGDLHFTRQGAPVLIVGHHILWGKVTALEKPLLVMRKRDDLTPAAAESDAMETDAEPESRYHVQAIVRNKILFKSRPKPIIANVPKKI</sequence>
<comment type="caution">
    <text evidence="7">The sequence shown here is derived from an EMBL/GenBank/DDBJ whole genome shotgun (WGS) entry which is preliminary data.</text>
</comment>
<protein>
    <submittedName>
        <fullName evidence="7">Chromosome transmission fidelity protein 8</fullName>
    </submittedName>
</protein>
<comment type="similarity">
    <text evidence="6">Belongs to the CTF8 family.</text>
</comment>
<keyword evidence="8" id="KW-1185">Reference proteome</keyword>
<accession>A0A6A4W5A3</accession>
<evidence type="ECO:0000256" key="1">
    <source>
        <dbReference type="ARBA" id="ARBA00004123"/>
    </source>
</evidence>
<dbReference type="PANTHER" id="PTHR28605">
    <property type="entry name" value="CTF8, CHROMOSOME TRANSMISSION FIDELITY FACTOR 8 HOMOLOG (S. CEREVISIAE)"/>
    <property type="match status" value="1"/>
</dbReference>
<dbReference type="GO" id="GO:0007064">
    <property type="term" value="P:mitotic sister chromatid cohesion"/>
    <property type="evidence" value="ECO:0007669"/>
    <property type="project" value="InterPro"/>
</dbReference>
<organism evidence="7 8">
    <name type="scientific">Amphibalanus amphitrite</name>
    <name type="common">Striped barnacle</name>
    <name type="synonym">Balanus amphitrite</name>
    <dbReference type="NCBI Taxonomy" id="1232801"/>
    <lineage>
        <taxon>Eukaryota</taxon>
        <taxon>Metazoa</taxon>
        <taxon>Ecdysozoa</taxon>
        <taxon>Arthropoda</taxon>
        <taxon>Crustacea</taxon>
        <taxon>Multicrustacea</taxon>
        <taxon>Cirripedia</taxon>
        <taxon>Thoracica</taxon>
        <taxon>Thoracicalcarea</taxon>
        <taxon>Balanomorpha</taxon>
        <taxon>Balanoidea</taxon>
        <taxon>Balanidae</taxon>
        <taxon>Amphibalaninae</taxon>
        <taxon>Amphibalanus</taxon>
    </lineage>
</organism>
<reference evidence="7 8" key="1">
    <citation type="submission" date="2019-07" db="EMBL/GenBank/DDBJ databases">
        <title>Draft genome assembly of a fouling barnacle, Amphibalanus amphitrite (Darwin, 1854): The first reference genome for Thecostraca.</title>
        <authorList>
            <person name="Kim W."/>
        </authorList>
    </citation>
    <scope>NUCLEOTIDE SEQUENCE [LARGE SCALE GENOMIC DNA]</scope>
    <source>
        <strain evidence="7">SNU_AA5</strain>
        <tissue evidence="7">Soma without cirri and trophi</tissue>
    </source>
</reference>
<keyword evidence="2" id="KW-0235">DNA replication</keyword>
<evidence type="ECO:0000313" key="8">
    <source>
        <dbReference type="Proteomes" id="UP000440578"/>
    </source>
</evidence>
<keyword evidence="5" id="KW-0131">Cell cycle</keyword>
<dbReference type="Proteomes" id="UP000440578">
    <property type="component" value="Unassembled WGS sequence"/>
</dbReference>
<dbReference type="GO" id="GO:0003677">
    <property type="term" value="F:DNA binding"/>
    <property type="evidence" value="ECO:0007669"/>
    <property type="project" value="UniProtKB-KW"/>
</dbReference>
<evidence type="ECO:0000313" key="7">
    <source>
        <dbReference type="EMBL" id="KAF0298182.1"/>
    </source>
</evidence>
<keyword evidence="3" id="KW-0238">DNA-binding</keyword>
<evidence type="ECO:0000256" key="4">
    <source>
        <dbReference type="ARBA" id="ARBA00023242"/>
    </source>
</evidence>
<comment type="subcellular location">
    <subcellularLocation>
        <location evidence="1">Nucleus</location>
    </subcellularLocation>
</comment>
<keyword evidence="4" id="KW-0539">Nucleus</keyword>
<name>A0A6A4W5A3_AMPAM</name>
<dbReference type="PANTHER" id="PTHR28605:SF1">
    <property type="entry name" value="CHROMOSOME TRANSMISSION FIDELITY FACTOR 8"/>
    <property type="match status" value="1"/>
</dbReference>
<dbReference type="InterPro" id="IPR018607">
    <property type="entry name" value="Ctf8"/>
</dbReference>